<proteinExistence type="predicted"/>
<sequence>MKVLHLNDHLASKGGIETYLLSVIPQLAQQGIHSKVVFASGDPTLVSDSEEVPSLGSPRIADRKVARKALKSIISELQPDIVHLHNVQNVGAISACLDAVPCIVTAHDYRYFCPASSFYFRGTKEICNRKCNAGCFVETAKKRCMSPRPLNGWRQYSRVMWMSKHIHRFKRVIAPSEGASSRLVAAGLPASQISVVPYFCPMEPLDEPRPIPTQRQILFLGRLSENKGWKYFVEALGKLPASIQGKMVGNITPENRTEVMSWADKNGCAARLTLAPWASRSEIVEHYRQASVVVFPSIWDETLGIVGLESLACGVPVVASDVGGVREWLIEGETGRLVPIKNADAIAKAVAELIDSPEVLDQMGTMGQRLIREKFQASVHLEALVRTYGDAAHGQIEAPIGDDLANKMFTEGQLQ</sequence>
<dbReference type="Pfam" id="PF13439">
    <property type="entry name" value="Glyco_transf_4"/>
    <property type="match status" value="1"/>
</dbReference>
<dbReference type="Gene3D" id="3.40.50.2000">
    <property type="entry name" value="Glycogen Phosphorylase B"/>
    <property type="match status" value="2"/>
</dbReference>
<evidence type="ECO:0000259" key="1">
    <source>
        <dbReference type="Pfam" id="PF00534"/>
    </source>
</evidence>
<protein>
    <recommendedName>
        <fullName evidence="5">Glycosyltransferase family 1 protein</fullName>
    </recommendedName>
</protein>
<dbReference type="GO" id="GO:0016757">
    <property type="term" value="F:glycosyltransferase activity"/>
    <property type="evidence" value="ECO:0007669"/>
    <property type="project" value="InterPro"/>
</dbReference>
<dbReference type="Pfam" id="PF00534">
    <property type="entry name" value="Glycos_transf_1"/>
    <property type="match status" value="1"/>
</dbReference>
<gene>
    <name evidence="3" type="ORF">C5Y83_27480</name>
</gene>
<dbReference type="OrthoDB" id="9815550at2"/>
<organism evidence="3 4">
    <name type="scientific">Blastopirellula marina</name>
    <dbReference type="NCBI Taxonomy" id="124"/>
    <lineage>
        <taxon>Bacteria</taxon>
        <taxon>Pseudomonadati</taxon>
        <taxon>Planctomycetota</taxon>
        <taxon>Planctomycetia</taxon>
        <taxon>Pirellulales</taxon>
        <taxon>Pirellulaceae</taxon>
        <taxon>Blastopirellula</taxon>
    </lineage>
</organism>
<evidence type="ECO:0000313" key="4">
    <source>
        <dbReference type="Proteomes" id="UP000238322"/>
    </source>
</evidence>
<reference evidence="3 4" key="1">
    <citation type="submission" date="2018-02" db="EMBL/GenBank/DDBJ databases">
        <title>Comparative genomes isolates from brazilian mangrove.</title>
        <authorList>
            <person name="Araujo J.E."/>
            <person name="Taketani R.G."/>
            <person name="Silva M.C.P."/>
            <person name="Loureco M.V."/>
            <person name="Andreote F.D."/>
        </authorList>
    </citation>
    <scope>NUCLEOTIDE SEQUENCE [LARGE SCALE GENOMIC DNA]</scope>
    <source>
        <strain evidence="3 4">Hex-1 MGV</strain>
    </source>
</reference>
<dbReference type="SUPFAM" id="SSF53756">
    <property type="entry name" value="UDP-Glycosyltransferase/glycogen phosphorylase"/>
    <property type="match status" value="1"/>
</dbReference>
<dbReference type="CDD" id="cd03801">
    <property type="entry name" value="GT4_PimA-like"/>
    <property type="match status" value="1"/>
</dbReference>
<dbReference type="EMBL" id="PUHY01000015">
    <property type="protein sequence ID" value="PQO29787.1"/>
    <property type="molecule type" value="Genomic_DNA"/>
</dbReference>
<evidence type="ECO:0000313" key="3">
    <source>
        <dbReference type="EMBL" id="PQO29787.1"/>
    </source>
</evidence>
<dbReference type="RefSeq" id="WP_105332981.1">
    <property type="nucleotide sequence ID" value="NZ_PUHY01000015.1"/>
</dbReference>
<dbReference type="PANTHER" id="PTHR12526">
    <property type="entry name" value="GLYCOSYLTRANSFERASE"/>
    <property type="match status" value="1"/>
</dbReference>
<dbReference type="Proteomes" id="UP000238322">
    <property type="component" value="Unassembled WGS sequence"/>
</dbReference>
<feature type="domain" description="Glycosyl transferase family 1" evidence="1">
    <location>
        <begin position="212"/>
        <end position="367"/>
    </location>
</feature>
<accession>A0A2S8FCB2</accession>
<comment type="caution">
    <text evidence="3">The sequence shown here is derived from an EMBL/GenBank/DDBJ whole genome shotgun (WGS) entry which is preliminary data.</text>
</comment>
<name>A0A2S8FCB2_9BACT</name>
<evidence type="ECO:0008006" key="5">
    <source>
        <dbReference type="Google" id="ProtNLM"/>
    </source>
</evidence>
<evidence type="ECO:0000259" key="2">
    <source>
        <dbReference type="Pfam" id="PF13439"/>
    </source>
</evidence>
<dbReference type="InterPro" id="IPR001296">
    <property type="entry name" value="Glyco_trans_1"/>
</dbReference>
<feature type="domain" description="Glycosyltransferase subfamily 4-like N-terminal" evidence="2">
    <location>
        <begin position="14"/>
        <end position="197"/>
    </location>
</feature>
<dbReference type="InterPro" id="IPR028098">
    <property type="entry name" value="Glyco_trans_4-like_N"/>
</dbReference>
<dbReference type="AlphaFoldDB" id="A0A2S8FCB2"/>